<dbReference type="NCBIfam" id="TIGR01214">
    <property type="entry name" value="rmlD"/>
    <property type="match status" value="1"/>
</dbReference>
<evidence type="ECO:0000256" key="5">
    <source>
        <dbReference type="ARBA" id="ARBA00048200"/>
    </source>
</evidence>
<dbReference type="EMBL" id="BAABIQ010000003">
    <property type="protein sequence ID" value="GAA4780184.1"/>
    <property type="molecule type" value="Genomic_DNA"/>
</dbReference>
<dbReference type="Pfam" id="PF04321">
    <property type="entry name" value="RmlD_sub_bind"/>
    <property type="match status" value="1"/>
</dbReference>
<dbReference type="Gene3D" id="3.90.25.10">
    <property type="entry name" value="UDP-galactose 4-epimerase, domain 1"/>
    <property type="match status" value="1"/>
</dbReference>
<sequence>MNRDKGNVLVFGGYGQLGQCLQAVVGSANERLVFLSSQQANVANEEQLVSLFNHYKPTIVVNCAAYTAVDQAEDEVEQANVLNADAPATIAKLCKQFDVEFIHISTDFVFEGNKTGLLSETDDTKPVGVYGQSKLAGEQAIEQIWEKHFIIRTSWLYAPFGNNFVKTMIRLGKERTQLNVVADQVGTPTYGIDLANVILMFISQPERAYGRYHYSNEGAASWYDFAHAIFEINQLQVKLLPISTSAFPTKAKRPAYSVLDKSKIKQQLAIEIPHWRDSLKRCLNFSQSIE</sequence>
<evidence type="ECO:0000259" key="7">
    <source>
        <dbReference type="Pfam" id="PF04321"/>
    </source>
</evidence>
<evidence type="ECO:0000313" key="8">
    <source>
        <dbReference type="EMBL" id="GAA4780184.1"/>
    </source>
</evidence>
<evidence type="ECO:0000256" key="2">
    <source>
        <dbReference type="ARBA" id="ARBA00010944"/>
    </source>
</evidence>
<keyword evidence="9" id="KW-1185">Reference proteome</keyword>
<feature type="domain" description="RmlD-like substrate binding" evidence="7">
    <location>
        <begin position="7"/>
        <end position="284"/>
    </location>
</feature>
<dbReference type="EC" id="1.1.1.133" evidence="3 6"/>
<comment type="caution">
    <text evidence="8">The sequence shown here is derived from an EMBL/GenBank/DDBJ whole genome shotgun (WGS) entry which is preliminary data.</text>
</comment>
<evidence type="ECO:0000256" key="6">
    <source>
        <dbReference type="RuleBase" id="RU364082"/>
    </source>
</evidence>
<dbReference type="InterPro" id="IPR029903">
    <property type="entry name" value="RmlD-like-bd"/>
</dbReference>
<dbReference type="Gene3D" id="3.40.50.720">
    <property type="entry name" value="NAD(P)-binding Rossmann-like Domain"/>
    <property type="match status" value="1"/>
</dbReference>
<dbReference type="PANTHER" id="PTHR10491">
    <property type="entry name" value="DTDP-4-DEHYDRORHAMNOSE REDUCTASE"/>
    <property type="match status" value="1"/>
</dbReference>
<evidence type="ECO:0000313" key="9">
    <source>
        <dbReference type="Proteomes" id="UP001501411"/>
    </source>
</evidence>
<keyword evidence="6" id="KW-0521">NADP</keyword>
<dbReference type="RefSeq" id="WP_345230007.1">
    <property type="nucleotide sequence ID" value="NZ_BAABIQ010000003.1"/>
</dbReference>
<comment type="function">
    <text evidence="6">Catalyzes the reduction of dTDP-6-deoxy-L-lyxo-4-hexulose to yield dTDP-L-rhamnose.</text>
</comment>
<dbReference type="SUPFAM" id="SSF51735">
    <property type="entry name" value="NAD(P)-binding Rossmann-fold domains"/>
    <property type="match status" value="1"/>
</dbReference>
<comment type="similarity">
    <text evidence="2 6">Belongs to the dTDP-4-dehydrorhamnose reductase family.</text>
</comment>
<evidence type="ECO:0000256" key="4">
    <source>
        <dbReference type="ARBA" id="ARBA00017099"/>
    </source>
</evidence>
<reference evidence="9" key="1">
    <citation type="journal article" date="2019" name="Int. J. Syst. Evol. Microbiol.">
        <title>The Global Catalogue of Microorganisms (GCM) 10K type strain sequencing project: providing services to taxonomists for standard genome sequencing and annotation.</title>
        <authorList>
            <consortium name="The Broad Institute Genomics Platform"/>
            <consortium name="The Broad Institute Genome Sequencing Center for Infectious Disease"/>
            <person name="Wu L."/>
            <person name="Ma J."/>
        </authorList>
    </citation>
    <scope>NUCLEOTIDE SEQUENCE [LARGE SCALE GENOMIC DNA]</scope>
    <source>
        <strain evidence="9">JCM 18200</strain>
    </source>
</reference>
<keyword evidence="6" id="KW-0560">Oxidoreductase</keyword>
<dbReference type="InterPro" id="IPR005913">
    <property type="entry name" value="dTDP_dehydrorham_reduct"/>
</dbReference>
<protein>
    <recommendedName>
        <fullName evidence="4 6">dTDP-4-dehydrorhamnose reductase</fullName>
        <ecNumber evidence="3 6">1.1.1.133</ecNumber>
    </recommendedName>
</protein>
<comment type="pathway">
    <text evidence="1 6">Carbohydrate biosynthesis; dTDP-L-rhamnose biosynthesis.</text>
</comment>
<organism evidence="8 9">
    <name type="scientific">Olivibacter ginsenosidimutans</name>
    <dbReference type="NCBI Taxonomy" id="1176537"/>
    <lineage>
        <taxon>Bacteria</taxon>
        <taxon>Pseudomonadati</taxon>
        <taxon>Bacteroidota</taxon>
        <taxon>Sphingobacteriia</taxon>
        <taxon>Sphingobacteriales</taxon>
        <taxon>Sphingobacteriaceae</taxon>
        <taxon>Olivibacter</taxon>
    </lineage>
</organism>
<dbReference type="Proteomes" id="UP001501411">
    <property type="component" value="Unassembled WGS sequence"/>
</dbReference>
<name>A0ABP9AHA3_9SPHI</name>
<accession>A0ABP9AHA3</accession>
<proteinExistence type="inferred from homology"/>
<dbReference type="InterPro" id="IPR036291">
    <property type="entry name" value="NAD(P)-bd_dom_sf"/>
</dbReference>
<evidence type="ECO:0000256" key="1">
    <source>
        <dbReference type="ARBA" id="ARBA00004781"/>
    </source>
</evidence>
<gene>
    <name evidence="8" type="primary">rfbD_1</name>
    <name evidence="8" type="ORF">GCM10023231_03890</name>
</gene>
<dbReference type="PANTHER" id="PTHR10491:SF4">
    <property type="entry name" value="METHIONINE ADENOSYLTRANSFERASE 2 SUBUNIT BETA"/>
    <property type="match status" value="1"/>
</dbReference>
<comment type="catalytic activity">
    <reaction evidence="5">
        <text>dTDP-beta-L-rhamnose + NADP(+) = dTDP-4-dehydro-beta-L-rhamnose + NADPH + H(+)</text>
        <dbReference type="Rhea" id="RHEA:21796"/>
        <dbReference type="ChEBI" id="CHEBI:15378"/>
        <dbReference type="ChEBI" id="CHEBI:57510"/>
        <dbReference type="ChEBI" id="CHEBI:57783"/>
        <dbReference type="ChEBI" id="CHEBI:58349"/>
        <dbReference type="ChEBI" id="CHEBI:62830"/>
        <dbReference type="EC" id="1.1.1.133"/>
    </reaction>
</comment>
<dbReference type="CDD" id="cd05254">
    <property type="entry name" value="dTDP_HR_like_SDR_e"/>
    <property type="match status" value="1"/>
</dbReference>
<evidence type="ECO:0000256" key="3">
    <source>
        <dbReference type="ARBA" id="ARBA00012929"/>
    </source>
</evidence>